<reference evidence="10 11" key="1">
    <citation type="submission" date="2017-03" db="EMBL/GenBank/DDBJ databases">
        <title>Genome sequence of Geothermobacter sp. EPR-M, Deep-Sea Iron Reducer.</title>
        <authorList>
            <person name="Tully B."/>
            <person name="Savalia P."/>
            <person name="Abuyen K."/>
            <person name="Baughan C."/>
            <person name="Romero E."/>
            <person name="Ronkowski C."/>
            <person name="Torres B."/>
            <person name="Tremblay J."/>
            <person name="Trujillo A."/>
            <person name="Tyler M."/>
            <person name="Perez-Rodriguez I."/>
            <person name="Amend J."/>
        </authorList>
    </citation>
    <scope>NUCLEOTIDE SEQUENCE [LARGE SCALE GENOMIC DNA]</scope>
    <source>
        <strain evidence="10 11">EPR-M</strain>
    </source>
</reference>
<dbReference type="Pfam" id="PF00482">
    <property type="entry name" value="T2SSF"/>
    <property type="match status" value="2"/>
</dbReference>
<comment type="caution">
    <text evidence="10">The sequence shown here is derived from an EMBL/GenBank/DDBJ whole genome shotgun (WGS) entry which is preliminary data.</text>
</comment>
<evidence type="ECO:0000256" key="5">
    <source>
        <dbReference type="ARBA" id="ARBA00022692"/>
    </source>
</evidence>
<feature type="domain" description="Type II secretion system protein GspF" evidence="9">
    <location>
        <begin position="70"/>
        <end position="191"/>
    </location>
</feature>
<evidence type="ECO:0000256" key="4">
    <source>
        <dbReference type="ARBA" id="ARBA00022519"/>
    </source>
</evidence>
<evidence type="ECO:0000256" key="2">
    <source>
        <dbReference type="ARBA" id="ARBA00005745"/>
    </source>
</evidence>
<keyword evidence="6 8" id="KW-1133">Transmembrane helix</keyword>
<dbReference type="RefSeq" id="WP_085009131.1">
    <property type="nucleotide sequence ID" value="NZ_NAAD01000002.1"/>
</dbReference>
<dbReference type="GO" id="GO:0005886">
    <property type="term" value="C:plasma membrane"/>
    <property type="evidence" value="ECO:0007669"/>
    <property type="project" value="UniProtKB-SubCell"/>
</dbReference>
<evidence type="ECO:0000259" key="9">
    <source>
        <dbReference type="Pfam" id="PF00482"/>
    </source>
</evidence>
<gene>
    <name evidence="10" type="ORF">B5V00_02325</name>
</gene>
<feature type="transmembrane region" description="Helical" evidence="8">
    <location>
        <begin position="210"/>
        <end position="235"/>
    </location>
</feature>
<dbReference type="EMBL" id="NAAD01000002">
    <property type="protein sequence ID" value="ORJ62914.1"/>
    <property type="molecule type" value="Genomic_DNA"/>
</dbReference>
<organism evidence="10 11">
    <name type="scientific">Geothermobacter hydrogeniphilus</name>
    <dbReference type="NCBI Taxonomy" id="1969733"/>
    <lineage>
        <taxon>Bacteria</taxon>
        <taxon>Pseudomonadati</taxon>
        <taxon>Thermodesulfobacteriota</taxon>
        <taxon>Desulfuromonadia</taxon>
        <taxon>Desulfuromonadales</taxon>
        <taxon>Geothermobacteraceae</taxon>
        <taxon>Geothermobacter</taxon>
    </lineage>
</organism>
<protein>
    <submittedName>
        <fullName evidence="10">Type II secretion system protein</fullName>
    </submittedName>
</protein>
<evidence type="ECO:0000256" key="3">
    <source>
        <dbReference type="ARBA" id="ARBA00022475"/>
    </source>
</evidence>
<dbReference type="Gene3D" id="1.20.81.30">
    <property type="entry name" value="Type II secretion system (T2SS), domain F"/>
    <property type="match status" value="2"/>
</dbReference>
<evidence type="ECO:0000256" key="7">
    <source>
        <dbReference type="ARBA" id="ARBA00023136"/>
    </source>
</evidence>
<evidence type="ECO:0000313" key="10">
    <source>
        <dbReference type="EMBL" id="ORJ62914.1"/>
    </source>
</evidence>
<dbReference type="PANTHER" id="PTHR30012:SF7">
    <property type="entry name" value="PROTEIN TRANSPORT PROTEIN HOFC HOMOLOG"/>
    <property type="match status" value="1"/>
</dbReference>
<evidence type="ECO:0000256" key="1">
    <source>
        <dbReference type="ARBA" id="ARBA00004429"/>
    </source>
</evidence>
<keyword evidence="7 8" id="KW-0472">Membrane</keyword>
<keyword evidence="4" id="KW-0997">Cell inner membrane</keyword>
<dbReference type="AlphaFoldDB" id="A0A1X0YD62"/>
<sequence>MPSFVCKIGTSDGRVVEQEFESGSRELLREHLREQGFYVFEIRRRYFQGLAQSVGTRGGWNSRRFLSFNQELMVLLKAGLPILQVLDTLLDRQESGGMHEVLNAIREDIRGGSSLSEALGKFPRAFPHLYIASVKAGERTGELPVTIGRYIEYQKRLEMMKAKVKNASFYPMLLVIAVVLVVFFLMLFVVPRFSQIYADANVQLPLMTRIVIGIANGMTEFLPLLIAAVVVLGILMRTFLASDKGAFWFDGFKLKLPFFGPLLGEYALLSFCRTLGTTLLSGIPVIQSLQMARGTLNNRALEQEIVLATRRVEEGMGLSESFERAGFFPNIALRMISVGEAGGSLPEMLADVAEYYESEVERRLDRLTTLIEPLMMAGMGLVIGGIVVSMYFPIFQLAGTVGG</sequence>
<accession>A0A1X0YD62</accession>
<evidence type="ECO:0000313" key="11">
    <source>
        <dbReference type="Proteomes" id="UP000193136"/>
    </source>
</evidence>
<proteinExistence type="inferred from homology"/>
<keyword evidence="11" id="KW-1185">Reference proteome</keyword>
<dbReference type="Proteomes" id="UP000193136">
    <property type="component" value="Unassembled WGS sequence"/>
</dbReference>
<dbReference type="InterPro" id="IPR018076">
    <property type="entry name" value="T2SS_GspF_dom"/>
</dbReference>
<feature type="domain" description="Type II secretion system protein GspF" evidence="9">
    <location>
        <begin position="271"/>
        <end position="393"/>
    </location>
</feature>
<keyword evidence="5 8" id="KW-0812">Transmembrane</keyword>
<comment type="subcellular location">
    <subcellularLocation>
        <location evidence="1">Cell inner membrane</location>
        <topology evidence="1">Multi-pass membrane protein</topology>
    </subcellularLocation>
</comment>
<dbReference type="STRING" id="1969733.B5V00_02325"/>
<evidence type="ECO:0000256" key="6">
    <source>
        <dbReference type="ARBA" id="ARBA00022989"/>
    </source>
</evidence>
<evidence type="ECO:0000256" key="8">
    <source>
        <dbReference type="SAM" id="Phobius"/>
    </source>
</evidence>
<keyword evidence="3" id="KW-1003">Cell membrane</keyword>
<dbReference type="OrthoDB" id="9805682at2"/>
<comment type="similarity">
    <text evidence="2">Belongs to the GSP F family.</text>
</comment>
<dbReference type="GO" id="GO:0015628">
    <property type="term" value="P:protein secretion by the type II secretion system"/>
    <property type="evidence" value="ECO:0007669"/>
    <property type="project" value="TreeGrafter"/>
</dbReference>
<name>A0A1X0YD62_9BACT</name>
<feature type="transmembrane region" description="Helical" evidence="8">
    <location>
        <begin position="373"/>
        <end position="394"/>
    </location>
</feature>
<dbReference type="InterPro" id="IPR003004">
    <property type="entry name" value="GspF/PilC"/>
</dbReference>
<dbReference type="PRINTS" id="PR00812">
    <property type="entry name" value="BCTERIALGSPF"/>
</dbReference>
<dbReference type="InterPro" id="IPR042094">
    <property type="entry name" value="T2SS_GspF_sf"/>
</dbReference>
<dbReference type="PANTHER" id="PTHR30012">
    <property type="entry name" value="GENERAL SECRETION PATHWAY PROTEIN"/>
    <property type="match status" value="1"/>
</dbReference>
<dbReference type="FunFam" id="1.20.81.30:FF:000001">
    <property type="entry name" value="Type II secretion system protein F"/>
    <property type="match status" value="2"/>
</dbReference>
<feature type="transmembrane region" description="Helical" evidence="8">
    <location>
        <begin position="169"/>
        <end position="190"/>
    </location>
</feature>